<dbReference type="PROSITE" id="PS00671">
    <property type="entry name" value="D_2_HYDROXYACID_DH_3"/>
    <property type="match status" value="1"/>
</dbReference>
<evidence type="ECO:0000313" key="5">
    <source>
        <dbReference type="Proteomes" id="UP000732399"/>
    </source>
</evidence>
<dbReference type="InterPro" id="IPR029753">
    <property type="entry name" value="D-isomer_DH_CS"/>
</dbReference>
<dbReference type="PANTHER" id="PTHR43333">
    <property type="entry name" value="2-HACID_DH_C DOMAIN-CONTAINING PROTEIN"/>
    <property type="match status" value="1"/>
</dbReference>
<evidence type="ECO:0000313" key="4">
    <source>
        <dbReference type="EMBL" id="NJR80037.1"/>
    </source>
</evidence>
<evidence type="ECO:0000259" key="3">
    <source>
        <dbReference type="Pfam" id="PF02826"/>
    </source>
</evidence>
<organism evidence="4 5">
    <name type="scientific">Sphingomonas corticis</name>
    <dbReference type="NCBI Taxonomy" id="2722791"/>
    <lineage>
        <taxon>Bacteria</taxon>
        <taxon>Pseudomonadati</taxon>
        <taxon>Pseudomonadota</taxon>
        <taxon>Alphaproteobacteria</taxon>
        <taxon>Sphingomonadales</taxon>
        <taxon>Sphingomonadaceae</taxon>
        <taxon>Sphingomonas</taxon>
    </lineage>
</organism>
<accession>A0ABX1CQ17</accession>
<feature type="domain" description="D-isomer specific 2-hydroxyacid dehydrogenase NAD-binding" evidence="3">
    <location>
        <begin position="136"/>
        <end position="307"/>
    </location>
</feature>
<protein>
    <submittedName>
        <fullName evidence="4">D-2-hydroxyacid dehydrogenase</fullName>
    </submittedName>
</protein>
<name>A0ABX1CQ17_9SPHN</name>
<reference evidence="4 5" key="1">
    <citation type="submission" date="2020-03" db="EMBL/GenBank/DDBJ databases">
        <authorList>
            <person name="Wang L."/>
            <person name="He N."/>
            <person name="Li Y."/>
            <person name="Fang Y."/>
            <person name="Zhang F."/>
        </authorList>
    </citation>
    <scope>NUCLEOTIDE SEQUENCE [LARGE SCALE GENOMIC DNA]</scope>
    <source>
        <strain evidence="4 5">36D10-4-7</strain>
    </source>
</reference>
<dbReference type="CDD" id="cd05300">
    <property type="entry name" value="2-Hacid_dh_1"/>
    <property type="match status" value="1"/>
</dbReference>
<evidence type="ECO:0000256" key="2">
    <source>
        <dbReference type="ARBA" id="ARBA00023027"/>
    </source>
</evidence>
<dbReference type="InterPro" id="IPR006140">
    <property type="entry name" value="D-isomer_DH_NAD-bd"/>
</dbReference>
<sequence length="346" mass="37213">MARAVVLDPRSRHALFAGLPVRTLLSAAALDRLAGRADRLAGLDLLILDHGGVVRDPLGGVVDDPDPEICWLSLDVYEAGLLPVMLGVLMDGRSGRWAQSFSAGLDSPVFRRLMEKGYRLTRSDAQAPAIADYVMAQVMALLHPFSEQADARAEREWRRVPFREVGETRWLVVGLGAIGGALASRLRPFGAQVTAARRTPGPDPRVDAVTSPDRISAVLPETDVVVLACPLSDRTRGLADDAFFQAMRPGAILVNVARGGVVDEDALRRGLGRGQPAWAVLDVVSEEPLPADSWIWSHPRVRLTAHTSAAGGGVQRRGDALFLDNLARFLAGEPLRNEADPAEVGL</sequence>
<dbReference type="Proteomes" id="UP000732399">
    <property type="component" value="Unassembled WGS sequence"/>
</dbReference>
<dbReference type="PANTHER" id="PTHR43333:SF1">
    <property type="entry name" value="D-ISOMER SPECIFIC 2-HYDROXYACID DEHYDROGENASE NAD-BINDING DOMAIN-CONTAINING PROTEIN"/>
    <property type="match status" value="1"/>
</dbReference>
<dbReference type="RefSeq" id="WP_168135594.1">
    <property type="nucleotide sequence ID" value="NZ_JAAVJH010000012.1"/>
</dbReference>
<dbReference type="Gene3D" id="3.40.50.720">
    <property type="entry name" value="NAD(P)-binding Rossmann-like Domain"/>
    <property type="match status" value="2"/>
</dbReference>
<dbReference type="InterPro" id="IPR036291">
    <property type="entry name" value="NAD(P)-bd_dom_sf"/>
</dbReference>
<evidence type="ECO:0000256" key="1">
    <source>
        <dbReference type="ARBA" id="ARBA00023002"/>
    </source>
</evidence>
<dbReference type="Pfam" id="PF02826">
    <property type="entry name" value="2-Hacid_dh_C"/>
    <property type="match status" value="1"/>
</dbReference>
<dbReference type="SUPFAM" id="SSF51735">
    <property type="entry name" value="NAD(P)-binding Rossmann-fold domains"/>
    <property type="match status" value="1"/>
</dbReference>
<comment type="caution">
    <text evidence="4">The sequence shown here is derived from an EMBL/GenBank/DDBJ whole genome shotgun (WGS) entry which is preliminary data.</text>
</comment>
<keyword evidence="1" id="KW-0560">Oxidoreductase</keyword>
<keyword evidence="2" id="KW-0520">NAD</keyword>
<gene>
    <name evidence="4" type="ORF">HBH26_15745</name>
</gene>
<keyword evidence="5" id="KW-1185">Reference proteome</keyword>
<proteinExistence type="predicted"/>
<dbReference type="EMBL" id="JAAVJH010000012">
    <property type="protein sequence ID" value="NJR80037.1"/>
    <property type="molecule type" value="Genomic_DNA"/>
</dbReference>